<feature type="compositionally biased region" description="Polar residues" evidence="1">
    <location>
        <begin position="260"/>
        <end position="272"/>
    </location>
</feature>
<gene>
    <name evidence="3" type="ORF">QVZ43_16430</name>
</gene>
<feature type="region of interest" description="Disordered" evidence="1">
    <location>
        <begin position="252"/>
        <end position="272"/>
    </location>
</feature>
<evidence type="ECO:0000313" key="3">
    <source>
        <dbReference type="EMBL" id="MDO3723301.1"/>
    </source>
</evidence>
<dbReference type="NCBIfam" id="NF012211">
    <property type="entry name" value="tand_rpt_95"/>
    <property type="match status" value="5"/>
</dbReference>
<sequence>DVSNGSLTLNNDGSFTYTPAADYHGADSFTYTVTDSASGESATQTVSLTINPVDDAVTMGGDTSGTGNEDTVISGTLTASDSADGLTDGTYFTVSTDATNGTASIDPETGLWSYTPSADFNGSDSFTVTVTDDDGYTDTQVINVTVTPVVDIVDDSLITNEETEISANVLTGTNGASADGFEGTPTLTGVTNGSNGTVSFLPDGTITYTPDANFNGNDSFTYTITSGGVTETGTVNVTVNAVTDLTAQDDSVSVDEDTPLSGTVADNDSTTSGGTLSYALATDVSNGSLTLNTDGSFTYTPAADYNGGDSFTYTVTDSASGESATQTVSITVNPVNDTAVFSGDTSGSGNEDTVISGSLSVADTADGMTSPNYTVTTDGANGTASIDAAGNWSYTPTANWSGSDSFTVSVTDDDGNVENQVVSVTVTSVNDAPTTSPVTLAPIAEDSGARTITQAELLGNASDADGDSLT</sequence>
<dbReference type="Gene3D" id="2.60.40.3440">
    <property type="match status" value="5"/>
</dbReference>
<evidence type="ECO:0000313" key="4">
    <source>
        <dbReference type="Proteomes" id="UP001168640"/>
    </source>
</evidence>
<dbReference type="Proteomes" id="UP001168640">
    <property type="component" value="Unassembled WGS sequence"/>
</dbReference>
<feature type="non-terminal residue" evidence="3">
    <location>
        <position position="470"/>
    </location>
</feature>
<proteinExistence type="predicted"/>
<dbReference type="InterPro" id="IPR015919">
    <property type="entry name" value="Cadherin-like_sf"/>
</dbReference>
<reference evidence="3" key="1">
    <citation type="submission" date="2023-07" db="EMBL/GenBank/DDBJ databases">
        <title>Marinobacter sp. chi1 genome sequencing and assembly.</title>
        <authorList>
            <person name="Park S."/>
        </authorList>
    </citation>
    <scope>NUCLEOTIDE SEQUENCE</scope>
    <source>
        <strain evidence="3">Chi1</strain>
    </source>
</reference>
<dbReference type="InterPro" id="IPR010221">
    <property type="entry name" value="VCBS_dom"/>
</dbReference>
<feature type="domain" description="Cadherin" evidence="2">
    <location>
        <begin position="246"/>
        <end position="341"/>
    </location>
</feature>
<dbReference type="EMBL" id="JAUMIS010000005">
    <property type="protein sequence ID" value="MDO3723301.1"/>
    <property type="molecule type" value="Genomic_DNA"/>
</dbReference>
<dbReference type="Pfam" id="PF17892">
    <property type="entry name" value="Cadherin_5"/>
    <property type="match status" value="2"/>
</dbReference>
<comment type="caution">
    <text evidence="3">The sequence shown here is derived from an EMBL/GenBank/DDBJ whole genome shotgun (WGS) entry which is preliminary data.</text>
</comment>
<evidence type="ECO:0000256" key="1">
    <source>
        <dbReference type="SAM" id="MobiDB-lite"/>
    </source>
</evidence>
<organism evidence="3 4">
    <name type="scientific">Marinobacter suaedae</name>
    <dbReference type="NCBI Taxonomy" id="3057675"/>
    <lineage>
        <taxon>Bacteria</taxon>
        <taxon>Pseudomonadati</taxon>
        <taxon>Pseudomonadota</taxon>
        <taxon>Gammaproteobacteria</taxon>
        <taxon>Pseudomonadales</taxon>
        <taxon>Marinobacteraceae</taxon>
        <taxon>Marinobacter</taxon>
    </lineage>
</organism>
<dbReference type="RefSeq" id="WP_302910778.1">
    <property type="nucleotide sequence ID" value="NZ_JAUMIS010000005.1"/>
</dbReference>
<dbReference type="CDD" id="cd11304">
    <property type="entry name" value="Cadherin_repeat"/>
    <property type="match status" value="1"/>
</dbReference>
<dbReference type="Pfam" id="PF17963">
    <property type="entry name" value="Big_9"/>
    <property type="match status" value="4"/>
</dbReference>
<dbReference type="NCBIfam" id="TIGR01965">
    <property type="entry name" value="VCBS_repeat"/>
    <property type="match status" value="2"/>
</dbReference>
<feature type="non-terminal residue" evidence="3">
    <location>
        <position position="1"/>
    </location>
</feature>
<dbReference type="InterPro" id="IPR002126">
    <property type="entry name" value="Cadherin-like_dom"/>
</dbReference>
<accession>A0ABT8W4X9</accession>
<dbReference type="InterPro" id="IPR041690">
    <property type="entry name" value="Cadherin_5"/>
</dbReference>
<name>A0ABT8W4X9_9GAMM</name>
<protein>
    <submittedName>
        <fullName evidence="3">Ig-like domain-containing protein</fullName>
    </submittedName>
</protein>
<dbReference type="SUPFAM" id="SSF49313">
    <property type="entry name" value="Cadherin-like"/>
    <property type="match status" value="2"/>
</dbReference>
<keyword evidence="4" id="KW-1185">Reference proteome</keyword>
<evidence type="ECO:0000259" key="2">
    <source>
        <dbReference type="PROSITE" id="PS50268"/>
    </source>
</evidence>
<dbReference type="PROSITE" id="PS50268">
    <property type="entry name" value="CADHERIN_2"/>
    <property type="match status" value="1"/>
</dbReference>